<feature type="domain" description="Leucine-binding protein" evidence="4">
    <location>
        <begin position="26"/>
        <end position="366"/>
    </location>
</feature>
<accession>A0ABV9GZ35</accession>
<keyword evidence="2 3" id="KW-0732">Signal</keyword>
<dbReference type="RefSeq" id="WP_377727968.1">
    <property type="nucleotide sequence ID" value="NZ_JBHSEW010000018.1"/>
</dbReference>
<feature type="signal peptide" evidence="3">
    <location>
        <begin position="1"/>
        <end position="22"/>
    </location>
</feature>
<keyword evidence="6" id="KW-1185">Reference proteome</keyword>
<organism evidence="5 6">
    <name type="scientific">Comamonas nitrativorans</name>
    <dbReference type="NCBI Taxonomy" id="108437"/>
    <lineage>
        <taxon>Bacteria</taxon>
        <taxon>Pseudomonadati</taxon>
        <taxon>Pseudomonadota</taxon>
        <taxon>Betaproteobacteria</taxon>
        <taxon>Burkholderiales</taxon>
        <taxon>Comamonadaceae</taxon>
        <taxon>Comamonas</taxon>
    </lineage>
</organism>
<protein>
    <submittedName>
        <fullName evidence="5">ABC transporter substrate-binding protein</fullName>
    </submittedName>
</protein>
<comment type="similarity">
    <text evidence="1">Belongs to the leucine-binding protein family.</text>
</comment>
<dbReference type="InterPro" id="IPR028082">
    <property type="entry name" value="Peripla_BP_I"/>
</dbReference>
<sequence>MAFKLKTTALLTLACLAGAAHAASDKVKVGLMLPYTGTYAALGTAMTNGFKQYVEENGGKLGGREVEYAVVDDESNPAKATENAKKLVSREKVDVLIGTAHSGVALAMAKVARDSKTIMIVSNAGANDLTGSLCSPYIFRSSFSAWQPSYAMGEALAKKGLKNIATVTWKYSFGEESVAGFKEAFEKGGGKVVKEMTLPFPNVEFQPFLTEIASLKPDAVFVFFAGAGAAKFVSDYAAAGLKSSIPLYGPGFLTDGNLDAMGAAGEGLLTTLHYADGLTNAKDVAFRAKYVAKYKIQPDVYAMQGYDAAQMYEAGLRAAAGDPAKKDVVIKGMESATIDSPRGQFTLSRAHNPVQDIYMRQVKSGGNIMLEVVSPKLEDPARGCKL</sequence>
<proteinExistence type="inferred from homology"/>
<gene>
    <name evidence="5" type="ORF">ACFO3A_14820</name>
</gene>
<comment type="caution">
    <text evidence="5">The sequence shown here is derived from an EMBL/GenBank/DDBJ whole genome shotgun (WGS) entry which is preliminary data.</text>
</comment>
<dbReference type="EMBL" id="JBHSEW010000018">
    <property type="protein sequence ID" value="MFC4623468.1"/>
    <property type="molecule type" value="Genomic_DNA"/>
</dbReference>
<evidence type="ECO:0000256" key="3">
    <source>
        <dbReference type="SAM" id="SignalP"/>
    </source>
</evidence>
<dbReference type="PANTHER" id="PTHR30483">
    <property type="entry name" value="LEUCINE-SPECIFIC-BINDING PROTEIN"/>
    <property type="match status" value="1"/>
</dbReference>
<reference evidence="6" key="1">
    <citation type="journal article" date="2019" name="Int. J. Syst. Evol. Microbiol.">
        <title>The Global Catalogue of Microorganisms (GCM) 10K type strain sequencing project: providing services to taxonomists for standard genome sequencing and annotation.</title>
        <authorList>
            <consortium name="The Broad Institute Genomics Platform"/>
            <consortium name="The Broad Institute Genome Sequencing Center for Infectious Disease"/>
            <person name="Wu L."/>
            <person name="Ma J."/>
        </authorList>
    </citation>
    <scope>NUCLEOTIDE SEQUENCE [LARGE SCALE GENOMIC DNA]</scope>
    <source>
        <strain evidence="6">JCM 11650</strain>
    </source>
</reference>
<dbReference type="CDD" id="cd20014">
    <property type="entry name" value="PBP1_RPA0668_benzoate-like"/>
    <property type="match status" value="1"/>
</dbReference>
<evidence type="ECO:0000313" key="6">
    <source>
        <dbReference type="Proteomes" id="UP001595967"/>
    </source>
</evidence>
<dbReference type="InterPro" id="IPR028081">
    <property type="entry name" value="Leu-bd"/>
</dbReference>
<feature type="chain" id="PRO_5046006329" evidence="3">
    <location>
        <begin position="23"/>
        <end position="386"/>
    </location>
</feature>
<dbReference type="InterPro" id="IPR051010">
    <property type="entry name" value="BCAA_transport"/>
</dbReference>
<dbReference type="Proteomes" id="UP001595967">
    <property type="component" value="Unassembled WGS sequence"/>
</dbReference>
<evidence type="ECO:0000259" key="4">
    <source>
        <dbReference type="Pfam" id="PF13458"/>
    </source>
</evidence>
<name>A0ABV9GZ35_9BURK</name>
<dbReference type="SUPFAM" id="SSF53822">
    <property type="entry name" value="Periplasmic binding protein-like I"/>
    <property type="match status" value="1"/>
</dbReference>
<dbReference type="Pfam" id="PF13458">
    <property type="entry name" value="Peripla_BP_6"/>
    <property type="match status" value="1"/>
</dbReference>
<evidence type="ECO:0000256" key="1">
    <source>
        <dbReference type="ARBA" id="ARBA00010062"/>
    </source>
</evidence>
<evidence type="ECO:0000256" key="2">
    <source>
        <dbReference type="ARBA" id="ARBA00022729"/>
    </source>
</evidence>
<dbReference type="PANTHER" id="PTHR30483:SF6">
    <property type="entry name" value="PERIPLASMIC BINDING PROTEIN OF ABC TRANSPORTER FOR NATURAL AMINO ACIDS"/>
    <property type="match status" value="1"/>
</dbReference>
<dbReference type="Gene3D" id="3.40.50.2300">
    <property type="match status" value="2"/>
</dbReference>
<evidence type="ECO:0000313" key="5">
    <source>
        <dbReference type="EMBL" id="MFC4623468.1"/>
    </source>
</evidence>